<evidence type="ECO:0000313" key="3">
    <source>
        <dbReference type="Proteomes" id="UP000759537"/>
    </source>
</evidence>
<dbReference type="AlphaFoldDB" id="A0A9P5TBP8"/>
<protein>
    <submittedName>
        <fullName evidence="2">Uncharacterized protein</fullName>
    </submittedName>
</protein>
<reference evidence="2" key="1">
    <citation type="submission" date="2019-10" db="EMBL/GenBank/DDBJ databases">
        <authorList>
            <consortium name="DOE Joint Genome Institute"/>
            <person name="Kuo A."/>
            <person name="Miyauchi S."/>
            <person name="Kiss E."/>
            <person name="Drula E."/>
            <person name="Kohler A."/>
            <person name="Sanchez-Garcia M."/>
            <person name="Andreopoulos B."/>
            <person name="Barry K.W."/>
            <person name="Bonito G."/>
            <person name="Buee M."/>
            <person name="Carver A."/>
            <person name="Chen C."/>
            <person name="Cichocki N."/>
            <person name="Clum A."/>
            <person name="Culley D."/>
            <person name="Crous P.W."/>
            <person name="Fauchery L."/>
            <person name="Girlanda M."/>
            <person name="Hayes R."/>
            <person name="Keri Z."/>
            <person name="LaButti K."/>
            <person name="Lipzen A."/>
            <person name="Lombard V."/>
            <person name="Magnuson J."/>
            <person name="Maillard F."/>
            <person name="Morin E."/>
            <person name="Murat C."/>
            <person name="Nolan M."/>
            <person name="Ohm R."/>
            <person name="Pangilinan J."/>
            <person name="Pereira M."/>
            <person name="Perotto S."/>
            <person name="Peter M."/>
            <person name="Riley R."/>
            <person name="Sitrit Y."/>
            <person name="Stielow B."/>
            <person name="Szollosi G."/>
            <person name="Zifcakova L."/>
            <person name="Stursova M."/>
            <person name="Spatafora J.W."/>
            <person name="Tedersoo L."/>
            <person name="Vaario L.-M."/>
            <person name="Yamada A."/>
            <person name="Yan M."/>
            <person name="Wang P."/>
            <person name="Xu J."/>
            <person name="Bruns T."/>
            <person name="Baldrian P."/>
            <person name="Vilgalys R."/>
            <person name="Henrissat B."/>
            <person name="Grigoriev I.V."/>
            <person name="Hibbett D."/>
            <person name="Nagy L.G."/>
            <person name="Martin F.M."/>
        </authorList>
    </citation>
    <scope>NUCLEOTIDE SEQUENCE</scope>
    <source>
        <strain evidence="2">Prilba</strain>
    </source>
</reference>
<evidence type="ECO:0000256" key="1">
    <source>
        <dbReference type="SAM" id="Phobius"/>
    </source>
</evidence>
<keyword evidence="3" id="KW-1185">Reference proteome</keyword>
<gene>
    <name evidence="2" type="ORF">DFH94DRAFT_388741</name>
</gene>
<feature type="transmembrane region" description="Helical" evidence="1">
    <location>
        <begin position="60"/>
        <end position="83"/>
    </location>
</feature>
<dbReference type="EMBL" id="WHVB01000005">
    <property type="protein sequence ID" value="KAF8482994.1"/>
    <property type="molecule type" value="Genomic_DNA"/>
</dbReference>
<keyword evidence="1" id="KW-0472">Membrane</keyword>
<proteinExistence type="predicted"/>
<organism evidence="2 3">
    <name type="scientific">Russula ochroleuca</name>
    <dbReference type="NCBI Taxonomy" id="152965"/>
    <lineage>
        <taxon>Eukaryota</taxon>
        <taxon>Fungi</taxon>
        <taxon>Dikarya</taxon>
        <taxon>Basidiomycota</taxon>
        <taxon>Agaricomycotina</taxon>
        <taxon>Agaricomycetes</taxon>
        <taxon>Russulales</taxon>
        <taxon>Russulaceae</taxon>
        <taxon>Russula</taxon>
    </lineage>
</organism>
<evidence type="ECO:0000313" key="2">
    <source>
        <dbReference type="EMBL" id="KAF8482994.1"/>
    </source>
</evidence>
<keyword evidence="1" id="KW-0812">Transmembrane</keyword>
<name>A0A9P5TBP8_9AGAM</name>
<sequence length="125" mass="14574">MRSTTQNLLAIIRRPRTSTFYHSQCLSQRINQCLFFWGDQSALETRIAPFPEELDDEYPVIHRVCTCVCLMIFALLCEIYVCVRMDRRYPGLPPQGQYTAARLEEINLFYSRLMSALAHAATYSR</sequence>
<keyword evidence="1" id="KW-1133">Transmembrane helix</keyword>
<dbReference type="Proteomes" id="UP000759537">
    <property type="component" value="Unassembled WGS sequence"/>
</dbReference>
<accession>A0A9P5TBP8</accession>
<comment type="caution">
    <text evidence="2">The sequence shown here is derived from an EMBL/GenBank/DDBJ whole genome shotgun (WGS) entry which is preliminary data.</text>
</comment>
<reference evidence="2" key="2">
    <citation type="journal article" date="2020" name="Nat. Commun.">
        <title>Large-scale genome sequencing of mycorrhizal fungi provides insights into the early evolution of symbiotic traits.</title>
        <authorList>
            <person name="Miyauchi S."/>
            <person name="Kiss E."/>
            <person name="Kuo A."/>
            <person name="Drula E."/>
            <person name="Kohler A."/>
            <person name="Sanchez-Garcia M."/>
            <person name="Morin E."/>
            <person name="Andreopoulos B."/>
            <person name="Barry K.W."/>
            <person name="Bonito G."/>
            <person name="Buee M."/>
            <person name="Carver A."/>
            <person name="Chen C."/>
            <person name="Cichocki N."/>
            <person name="Clum A."/>
            <person name="Culley D."/>
            <person name="Crous P.W."/>
            <person name="Fauchery L."/>
            <person name="Girlanda M."/>
            <person name="Hayes R.D."/>
            <person name="Keri Z."/>
            <person name="LaButti K."/>
            <person name="Lipzen A."/>
            <person name="Lombard V."/>
            <person name="Magnuson J."/>
            <person name="Maillard F."/>
            <person name="Murat C."/>
            <person name="Nolan M."/>
            <person name="Ohm R.A."/>
            <person name="Pangilinan J."/>
            <person name="Pereira M.F."/>
            <person name="Perotto S."/>
            <person name="Peter M."/>
            <person name="Pfister S."/>
            <person name="Riley R."/>
            <person name="Sitrit Y."/>
            <person name="Stielow J.B."/>
            <person name="Szollosi G."/>
            <person name="Zifcakova L."/>
            <person name="Stursova M."/>
            <person name="Spatafora J.W."/>
            <person name="Tedersoo L."/>
            <person name="Vaario L.M."/>
            <person name="Yamada A."/>
            <person name="Yan M."/>
            <person name="Wang P."/>
            <person name="Xu J."/>
            <person name="Bruns T."/>
            <person name="Baldrian P."/>
            <person name="Vilgalys R."/>
            <person name="Dunand C."/>
            <person name="Henrissat B."/>
            <person name="Grigoriev I.V."/>
            <person name="Hibbett D."/>
            <person name="Nagy L.G."/>
            <person name="Martin F.M."/>
        </authorList>
    </citation>
    <scope>NUCLEOTIDE SEQUENCE</scope>
    <source>
        <strain evidence="2">Prilba</strain>
    </source>
</reference>